<feature type="binding site" evidence="4">
    <location>
        <position position="87"/>
    </location>
    <ligand>
        <name>S-adenosyl-L-methionine</name>
        <dbReference type="ChEBI" id="CHEBI:59789"/>
    </ligand>
</feature>
<comment type="function">
    <text evidence="4">Catalyzes the methylation of 5-hydroxyuridine (ho5U) to form 5-methoxyuridine (mo5U) at position 34 in tRNAs.</text>
</comment>
<organism evidence="5">
    <name type="scientific">Ignavibacterium album</name>
    <dbReference type="NCBI Taxonomy" id="591197"/>
    <lineage>
        <taxon>Bacteria</taxon>
        <taxon>Pseudomonadati</taxon>
        <taxon>Ignavibacteriota</taxon>
        <taxon>Ignavibacteria</taxon>
        <taxon>Ignavibacteriales</taxon>
        <taxon>Ignavibacteriaceae</taxon>
        <taxon>Ignavibacterium</taxon>
    </lineage>
</organism>
<dbReference type="InterPro" id="IPR029063">
    <property type="entry name" value="SAM-dependent_MTases_sf"/>
</dbReference>
<dbReference type="PROSITE" id="PS51682">
    <property type="entry name" value="SAM_OMT_I"/>
    <property type="match status" value="1"/>
</dbReference>
<comment type="catalytic activity">
    <reaction evidence="4">
        <text>5-hydroxyuridine(34) in tRNA + S-adenosyl-L-methionine = 5-methoxyuridine(34) in tRNA + S-adenosyl-L-homocysteine + H(+)</text>
        <dbReference type="Rhea" id="RHEA:60524"/>
        <dbReference type="Rhea" id="RHEA-COMP:13381"/>
        <dbReference type="Rhea" id="RHEA-COMP:15591"/>
        <dbReference type="ChEBI" id="CHEBI:15378"/>
        <dbReference type="ChEBI" id="CHEBI:57856"/>
        <dbReference type="ChEBI" id="CHEBI:59789"/>
        <dbReference type="ChEBI" id="CHEBI:136877"/>
        <dbReference type="ChEBI" id="CHEBI:143860"/>
    </reaction>
</comment>
<keyword evidence="4" id="KW-0819">tRNA processing</keyword>
<sequence>MSRIILSLQEKYLSSIDKKKDSLIRAMEEFAEENNIPILSSLSANLLEQLIVMNKPQRVLEIGTAIGYSTIRIARKLGRNAVIHTIEKSVPNIAIAKENFKKAGVENKIKLLEGDALRIMPQLQKKYDFIFLDADKEDYKRLFDYSMVLLKKGGIIFIDNLLWHGYVAANKVPSKYKRSTAIIRDFNRIFMTQPSLASTILPVGDGVGIGVKVL</sequence>
<dbReference type="InterPro" id="IPR002935">
    <property type="entry name" value="SAM_O-MeTrfase"/>
</dbReference>
<dbReference type="GO" id="GO:0030488">
    <property type="term" value="P:tRNA methylation"/>
    <property type="evidence" value="ECO:0007669"/>
    <property type="project" value="UniProtKB-UniRule"/>
</dbReference>
<dbReference type="GO" id="GO:0008757">
    <property type="term" value="F:S-adenosylmethionine-dependent methyltransferase activity"/>
    <property type="evidence" value="ECO:0007669"/>
    <property type="project" value="TreeGrafter"/>
</dbReference>
<dbReference type="RefSeq" id="WP_304147291.1">
    <property type="nucleotide sequence ID" value="NZ_JAOAIE010000106.1"/>
</dbReference>
<keyword evidence="2 4" id="KW-0808">Transferase</keyword>
<feature type="binding site" evidence="4">
    <location>
        <position position="133"/>
    </location>
    <ligand>
        <name>Mg(2+)</name>
        <dbReference type="ChEBI" id="CHEBI:18420"/>
    </ligand>
</feature>
<dbReference type="CDD" id="cd02440">
    <property type="entry name" value="AdoMet_MTases"/>
    <property type="match status" value="1"/>
</dbReference>
<accession>A0A7V3E6A5</accession>
<evidence type="ECO:0000256" key="4">
    <source>
        <dbReference type="HAMAP-Rule" id="MF_02217"/>
    </source>
</evidence>
<keyword evidence="3 4" id="KW-0949">S-adenosyl-L-methionine</keyword>
<proteinExistence type="inferred from homology"/>
<name>A0A7V3E6A5_9BACT</name>
<evidence type="ECO:0000256" key="3">
    <source>
        <dbReference type="ARBA" id="ARBA00022691"/>
    </source>
</evidence>
<feature type="binding site" evidence="4">
    <location>
        <position position="69"/>
    </location>
    <ligand>
        <name>S-adenosyl-L-methionine</name>
        <dbReference type="ChEBI" id="CHEBI:59789"/>
    </ligand>
</feature>
<dbReference type="InterPro" id="IPR050362">
    <property type="entry name" value="Cation-dep_OMT"/>
</dbReference>
<dbReference type="EC" id="2.1.1.-" evidence="4"/>
<feature type="binding site" evidence="4">
    <location>
        <position position="159"/>
    </location>
    <ligand>
        <name>Mg(2+)</name>
        <dbReference type="ChEBI" id="CHEBI:18420"/>
    </ligand>
</feature>
<comment type="subunit">
    <text evidence="4">Homodimer.</text>
</comment>
<protein>
    <recommendedName>
        <fullName evidence="4">tRNA 5-hydroxyuridine methyltransferase</fullName>
        <ecNumber evidence="4">2.1.1.-</ecNumber>
    </recommendedName>
    <alternativeName>
        <fullName evidence="4">ho5U methyltransferase</fullName>
    </alternativeName>
</protein>
<evidence type="ECO:0000256" key="2">
    <source>
        <dbReference type="ARBA" id="ARBA00022679"/>
    </source>
</evidence>
<dbReference type="GO" id="GO:0000287">
    <property type="term" value="F:magnesium ion binding"/>
    <property type="evidence" value="ECO:0007669"/>
    <property type="project" value="UniProtKB-UniRule"/>
</dbReference>
<dbReference type="HAMAP" id="MF_02217">
    <property type="entry name" value="TrmR_methyltr"/>
    <property type="match status" value="1"/>
</dbReference>
<feature type="binding site" evidence="4">
    <location>
        <position position="133"/>
    </location>
    <ligand>
        <name>S-adenosyl-L-methionine</name>
        <dbReference type="ChEBI" id="CHEBI:59789"/>
    </ligand>
</feature>
<keyword evidence="1 4" id="KW-0489">Methyltransferase</keyword>
<feature type="binding site" evidence="4">
    <location>
        <begin position="115"/>
        <end position="116"/>
    </location>
    <ligand>
        <name>S-adenosyl-L-methionine</name>
        <dbReference type="ChEBI" id="CHEBI:59789"/>
    </ligand>
</feature>
<keyword evidence="4" id="KW-0479">Metal-binding</keyword>
<dbReference type="Gene3D" id="3.40.50.150">
    <property type="entry name" value="Vaccinia Virus protein VP39"/>
    <property type="match status" value="1"/>
</dbReference>
<dbReference type="GO" id="GO:0008171">
    <property type="term" value="F:O-methyltransferase activity"/>
    <property type="evidence" value="ECO:0007669"/>
    <property type="project" value="InterPro"/>
</dbReference>
<feature type="binding site" evidence="4">
    <location>
        <position position="39"/>
    </location>
    <ligand>
        <name>S-adenosyl-L-methionine</name>
        <dbReference type="ChEBI" id="CHEBI:59789"/>
    </ligand>
</feature>
<dbReference type="EMBL" id="DSUJ01000008">
    <property type="protein sequence ID" value="HFI90571.1"/>
    <property type="molecule type" value="Genomic_DNA"/>
</dbReference>
<dbReference type="AlphaFoldDB" id="A0A7V3E6A5"/>
<gene>
    <name evidence="4" type="primary">trmR</name>
    <name evidence="5" type="ORF">ENS31_03445</name>
</gene>
<dbReference type="PANTHER" id="PTHR10509:SF14">
    <property type="entry name" value="CAFFEOYL-COA O-METHYLTRANSFERASE 3-RELATED"/>
    <property type="match status" value="1"/>
</dbReference>
<evidence type="ECO:0000313" key="5">
    <source>
        <dbReference type="EMBL" id="HFI90571.1"/>
    </source>
</evidence>
<feature type="binding site" evidence="4">
    <location>
        <position position="160"/>
    </location>
    <ligand>
        <name>Mg(2+)</name>
        <dbReference type="ChEBI" id="CHEBI:18420"/>
    </ligand>
</feature>
<dbReference type="GO" id="GO:0016300">
    <property type="term" value="F:tRNA (uridine) methyltransferase activity"/>
    <property type="evidence" value="ECO:0007669"/>
    <property type="project" value="UniProtKB-UniRule"/>
</dbReference>
<evidence type="ECO:0000256" key="1">
    <source>
        <dbReference type="ARBA" id="ARBA00022603"/>
    </source>
</evidence>
<dbReference type="Pfam" id="PF01596">
    <property type="entry name" value="Methyltransf_3"/>
    <property type="match status" value="1"/>
</dbReference>
<comment type="caution">
    <text evidence="5">The sequence shown here is derived from an EMBL/GenBank/DDBJ whole genome shotgun (WGS) entry which is preliminary data.</text>
</comment>
<reference evidence="5" key="1">
    <citation type="journal article" date="2020" name="mSystems">
        <title>Genome- and Community-Level Interaction Insights into Carbon Utilization and Element Cycling Functions of Hydrothermarchaeota in Hydrothermal Sediment.</title>
        <authorList>
            <person name="Zhou Z."/>
            <person name="Liu Y."/>
            <person name="Xu W."/>
            <person name="Pan J."/>
            <person name="Luo Z.H."/>
            <person name="Li M."/>
        </authorList>
    </citation>
    <scope>NUCLEOTIDE SEQUENCE [LARGE SCALE GENOMIC DNA]</scope>
    <source>
        <strain evidence="5">SpSt-479</strain>
    </source>
</reference>
<dbReference type="SUPFAM" id="SSF53335">
    <property type="entry name" value="S-adenosyl-L-methionine-dependent methyltransferases"/>
    <property type="match status" value="1"/>
</dbReference>
<dbReference type="InterPro" id="IPR043675">
    <property type="entry name" value="TrmR_methyltr"/>
</dbReference>
<comment type="similarity">
    <text evidence="4">Belongs to the class I-like SAM-binding methyltransferase superfamily. Cation-dependent O-methyltransferase family.</text>
</comment>
<keyword evidence="4" id="KW-0460">Magnesium</keyword>
<dbReference type="PANTHER" id="PTHR10509">
    <property type="entry name" value="O-METHYLTRANSFERASE-RELATED"/>
    <property type="match status" value="1"/>
</dbReference>